<accession>A0ABU1B1J8</accession>
<dbReference type="RefSeq" id="WP_308952234.1">
    <property type="nucleotide sequence ID" value="NZ_JARXHW010000062.1"/>
</dbReference>
<comment type="caution">
    <text evidence="1">The sequence shown here is derived from an EMBL/GenBank/DDBJ whole genome shotgun (WGS) entry which is preliminary data.</text>
</comment>
<reference evidence="1 2" key="1">
    <citation type="submission" date="2023-04" db="EMBL/GenBank/DDBJ databases">
        <title>A novel bacteria isolated from coastal sediment.</title>
        <authorList>
            <person name="Liu X.-J."/>
            <person name="Du Z.-J."/>
        </authorList>
    </citation>
    <scope>NUCLEOTIDE SEQUENCE [LARGE SCALE GENOMIC DNA]</scope>
    <source>
        <strain evidence="1 2">SDUM461003</strain>
    </source>
</reference>
<gene>
    <name evidence="1" type="ORF">QEH52_17525</name>
</gene>
<dbReference type="Proteomes" id="UP001225316">
    <property type="component" value="Unassembled WGS sequence"/>
</dbReference>
<organism evidence="1 2">
    <name type="scientific">Thalassobacterium maritimum</name>
    <dbReference type="NCBI Taxonomy" id="3041265"/>
    <lineage>
        <taxon>Bacteria</taxon>
        <taxon>Pseudomonadati</taxon>
        <taxon>Verrucomicrobiota</taxon>
        <taxon>Opitutia</taxon>
        <taxon>Puniceicoccales</taxon>
        <taxon>Coraliomargaritaceae</taxon>
        <taxon>Thalassobacterium</taxon>
    </lineage>
</organism>
<keyword evidence="2" id="KW-1185">Reference proteome</keyword>
<evidence type="ECO:0000313" key="1">
    <source>
        <dbReference type="EMBL" id="MDQ8209332.1"/>
    </source>
</evidence>
<sequence>MTALRSLDSKSGLKGGGADWKVQIAKRLRKKTTAKNPWISERLQMGTQTT</sequence>
<protein>
    <submittedName>
        <fullName evidence="1">Uncharacterized protein</fullName>
    </submittedName>
</protein>
<name>A0ABU1B1J8_9BACT</name>
<evidence type="ECO:0000313" key="2">
    <source>
        <dbReference type="Proteomes" id="UP001225316"/>
    </source>
</evidence>
<proteinExistence type="predicted"/>
<dbReference type="EMBL" id="JARXHW010000062">
    <property type="protein sequence ID" value="MDQ8209332.1"/>
    <property type="molecule type" value="Genomic_DNA"/>
</dbReference>